<dbReference type="RefSeq" id="WP_090881238.1">
    <property type="nucleotide sequence ID" value="NZ_FOGG01000003.1"/>
</dbReference>
<evidence type="ECO:0000256" key="1">
    <source>
        <dbReference type="SAM" id="Phobius"/>
    </source>
</evidence>
<keyword evidence="1" id="KW-1133">Transmembrane helix</keyword>
<name>A0A1H9KHJ6_9SPHI</name>
<keyword evidence="1" id="KW-0812">Transmembrane</keyword>
<sequence length="143" mass="16566">MDLIRRKIIWINILVFIITIIEVSWFSPDGLSAVDLSSSVLDYVLWIGMFALVLINILLLIFNFFQARLLIKTSTMTLLMISYWLLINYSEFQERVAAWSTFSSREIFYYTVCYSVWPAGLSACLLFAGLYSIERFLKAPGSY</sequence>
<feature type="transmembrane region" description="Helical" evidence="1">
    <location>
        <begin position="9"/>
        <end position="27"/>
    </location>
</feature>
<feature type="transmembrane region" description="Helical" evidence="1">
    <location>
        <begin position="107"/>
        <end position="133"/>
    </location>
</feature>
<organism evidence="2 3">
    <name type="scientific">Pedobacter rhizosphaerae</name>
    <dbReference type="NCBI Taxonomy" id="390241"/>
    <lineage>
        <taxon>Bacteria</taxon>
        <taxon>Pseudomonadati</taxon>
        <taxon>Bacteroidota</taxon>
        <taxon>Sphingobacteriia</taxon>
        <taxon>Sphingobacteriales</taxon>
        <taxon>Sphingobacteriaceae</taxon>
        <taxon>Pedobacter</taxon>
    </lineage>
</organism>
<keyword evidence="3" id="KW-1185">Reference proteome</keyword>
<feature type="transmembrane region" description="Helical" evidence="1">
    <location>
        <begin position="69"/>
        <end position="87"/>
    </location>
</feature>
<accession>A0A1H9KHJ6</accession>
<reference evidence="2 3" key="1">
    <citation type="submission" date="2016-10" db="EMBL/GenBank/DDBJ databases">
        <authorList>
            <person name="de Groot N.N."/>
        </authorList>
    </citation>
    <scope>NUCLEOTIDE SEQUENCE [LARGE SCALE GENOMIC DNA]</scope>
    <source>
        <strain evidence="2 3">DSM 18610</strain>
    </source>
</reference>
<feature type="transmembrane region" description="Helical" evidence="1">
    <location>
        <begin position="43"/>
        <end position="62"/>
    </location>
</feature>
<dbReference type="Proteomes" id="UP000199572">
    <property type="component" value="Unassembled WGS sequence"/>
</dbReference>
<evidence type="ECO:0000313" key="3">
    <source>
        <dbReference type="Proteomes" id="UP000199572"/>
    </source>
</evidence>
<dbReference type="EMBL" id="FOGG01000003">
    <property type="protein sequence ID" value="SEQ98539.1"/>
    <property type="molecule type" value="Genomic_DNA"/>
</dbReference>
<evidence type="ECO:0000313" key="2">
    <source>
        <dbReference type="EMBL" id="SEQ98539.1"/>
    </source>
</evidence>
<proteinExistence type="predicted"/>
<gene>
    <name evidence="2" type="ORF">SAMN04488023_1033</name>
</gene>
<dbReference type="STRING" id="390241.SAMN04488023_1033"/>
<dbReference type="OrthoDB" id="771532at2"/>
<dbReference type="AlphaFoldDB" id="A0A1H9KHJ6"/>
<protein>
    <submittedName>
        <fullName evidence="2">Uncharacterized protein</fullName>
    </submittedName>
</protein>
<keyword evidence="1" id="KW-0472">Membrane</keyword>